<protein>
    <recommendedName>
        <fullName evidence="5">50S ribosomal protein L28</fullName>
    </recommendedName>
</protein>
<evidence type="ECO:0000256" key="3">
    <source>
        <dbReference type="ARBA" id="ARBA00023274"/>
    </source>
</evidence>
<keyword evidence="4" id="KW-0934">Plastid</keyword>
<dbReference type="EMBL" id="AF022186">
    <property type="protein sequence ID" value="AAF12962.1"/>
    <property type="molecule type" value="Genomic_DNA"/>
</dbReference>
<accession>Q9TLY5</accession>
<dbReference type="InterPro" id="IPR026569">
    <property type="entry name" value="Ribosomal_bL28"/>
</dbReference>
<dbReference type="AlphaFoldDB" id="Q9TLY5"/>
<name>Q9TLY5_CYACA</name>
<dbReference type="Gene3D" id="2.30.170.40">
    <property type="entry name" value="Ribosomal protein L28/L24"/>
    <property type="match status" value="1"/>
</dbReference>
<evidence type="ECO:0000256" key="2">
    <source>
        <dbReference type="ARBA" id="ARBA00022980"/>
    </source>
</evidence>
<organism evidence="4">
    <name type="scientific">Cyanidium caldarium</name>
    <name type="common">Red alga</name>
    <dbReference type="NCBI Taxonomy" id="2771"/>
    <lineage>
        <taxon>Eukaryota</taxon>
        <taxon>Rhodophyta</taxon>
        <taxon>Bangiophyceae</taxon>
        <taxon>Cyanidiales</taxon>
        <taxon>Cyanidiaceae</taxon>
        <taxon>Cyanidium</taxon>
    </lineage>
</organism>
<sequence>MVNLHYKKIYSYKMQCHIKVRISTKAIKLLKKNKIEKILKTSHLSIKQKFIK</sequence>
<comment type="similarity">
    <text evidence="1">Belongs to the bacterial ribosomal protein bL28 family.</text>
</comment>
<dbReference type="SUPFAM" id="SSF143800">
    <property type="entry name" value="L28p-like"/>
    <property type="match status" value="1"/>
</dbReference>
<evidence type="ECO:0000256" key="1">
    <source>
        <dbReference type="ARBA" id="ARBA00008760"/>
    </source>
</evidence>
<dbReference type="GO" id="GO:1990904">
    <property type="term" value="C:ribonucleoprotein complex"/>
    <property type="evidence" value="ECO:0007669"/>
    <property type="project" value="UniProtKB-KW"/>
</dbReference>
<dbReference type="GO" id="GO:0003735">
    <property type="term" value="F:structural constituent of ribosome"/>
    <property type="evidence" value="ECO:0007669"/>
    <property type="project" value="InterPro"/>
</dbReference>
<dbReference type="InterPro" id="IPR037147">
    <property type="entry name" value="Ribosomal_bL28_sf"/>
</dbReference>
<keyword evidence="3" id="KW-0687">Ribonucleoprotein</keyword>
<dbReference type="RefSeq" id="NP_045132.1">
    <property type="nucleotide sequence ID" value="NC_001840.1"/>
</dbReference>
<evidence type="ECO:0000313" key="4">
    <source>
        <dbReference type="EMBL" id="AAF12962.1"/>
    </source>
</evidence>
<gene>
    <name evidence="4" type="primary">rpl28</name>
</gene>
<dbReference type="InterPro" id="IPR034704">
    <property type="entry name" value="Ribosomal_bL28/bL31-like_sf"/>
</dbReference>
<keyword evidence="2" id="KW-0689">Ribosomal protein</keyword>
<proteinExistence type="inferred from homology"/>
<reference evidence="4" key="1">
    <citation type="submission" date="1999-11" db="EMBL/GenBank/DDBJ databases">
        <authorList>
            <person name="Gloeckner G."/>
            <person name="Rosenthal A."/>
            <person name="Valentin K."/>
        </authorList>
    </citation>
    <scope>NUCLEOTIDE SEQUENCE</scope>
    <source>
        <strain evidence="4">RK1</strain>
    </source>
</reference>
<keyword evidence="4" id="KW-0150">Chloroplast</keyword>
<dbReference type="Pfam" id="PF00830">
    <property type="entry name" value="Ribosomal_L28"/>
    <property type="match status" value="1"/>
</dbReference>
<geneLocation type="chloroplast" evidence="4"/>
<evidence type="ECO:0008006" key="5">
    <source>
        <dbReference type="Google" id="ProtNLM"/>
    </source>
</evidence>
<dbReference type="GeneID" id="800265"/>
<dbReference type="GO" id="GO:0005840">
    <property type="term" value="C:ribosome"/>
    <property type="evidence" value="ECO:0007669"/>
    <property type="project" value="UniProtKB-KW"/>
</dbReference>
<reference evidence="4" key="2">
    <citation type="journal article" date="2000" name="J. Mol. Evol.">
        <title>The structure and gene repertoire of an ancient red algal plastid genome.</title>
        <authorList>
            <person name="Glockner G."/>
            <person name="Rosenthal A."/>
            <person name="Valentin K."/>
        </authorList>
    </citation>
    <scope>NUCLEOTIDE SEQUENCE</scope>
    <source>
        <strain evidence="4">RK1</strain>
    </source>
</reference>